<gene>
    <name evidence="1" type="ORF">B4088_4161</name>
</gene>
<comment type="caution">
    <text evidence="1">The sequence shown here is derived from an EMBL/GenBank/DDBJ whole genome shotgun (WGS) entry which is preliminary data.</text>
</comment>
<reference evidence="1 2" key="1">
    <citation type="submission" date="2015-09" db="EMBL/GenBank/DDBJ databases">
        <title>Bacillus cereus food isolates.</title>
        <authorList>
            <person name="Boekhorst J."/>
        </authorList>
    </citation>
    <scope>NUCLEOTIDE SEQUENCE [LARGE SCALE GENOMIC DNA]</scope>
    <source>
        <strain evidence="1 2">B4088</strain>
    </source>
</reference>
<dbReference type="AlphaFoldDB" id="A0A164MGT8"/>
<proteinExistence type="predicted"/>
<accession>A0A164MGT8</accession>
<dbReference type="Proteomes" id="UP000076482">
    <property type="component" value="Unassembled WGS sequence"/>
</dbReference>
<sequence>MKFTINKKFILAKVEEKEKVNLYTLVDNDNYEKMTAIGVKSESKIEERSLVEAEVSIRTQSERFELKNNEKKYVEVASFFVSSIQKVK</sequence>
<evidence type="ECO:0000313" key="2">
    <source>
        <dbReference type="Proteomes" id="UP000076482"/>
    </source>
</evidence>
<name>A0A164MGT8_BACCE</name>
<organism evidence="1 2">
    <name type="scientific">Bacillus cereus</name>
    <dbReference type="NCBI Taxonomy" id="1396"/>
    <lineage>
        <taxon>Bacteria</taxon>
        <taxon>Bacillati</taxon>
        <taxon>Bacillota</taxon>
        <taxon>Bacilli</taxon>
        <taxon>Bacillales</taxon>
        <taxon>Bacillaceae</taxon>
        <taxon>Bacillus</taxon>
        <taxon>Bacillus cereus group</taxon>
    </lineage>
</organism>
<evidence type="ECO:0000313" key="1">
    <source>
        <dbReference type="EMBL" id="KZD59379.1"/>
    </source>
</evidence>
<dbReference type="PATRIC" id="fig|1396.535.peg.533"/>
<protein>
    <submittedName>
        <fullName evidence="1">Uncharacterized protein</fullName>
    </submittedName>
</protein>
<dbReference type="RefSeq" id="WP_063262160.1">
    <property type="nucleotide sequence ID" value="NZ_LJKE01000076.1"/>
</dbReference>
<dbReference type="EMBL" id="LJKE01000076">
    <property type="protein sequence ID" value="KZD59379.1"/>
    <property type="molecule type" value="Genomic_DNA"/>
</dbReference>